<feature type="binding site" evidence="5">
    <location>
        <position position="101"/>
    </location>
    <ligand>
        <name>isopentenyl diphosphate</name>
        <dbReference type="ChEBI" id="CHEBI:128769"/>
    </ligand>
</feature>
<feature type="binding site" evidence="5">
    <location>
        <position position="101"/>
    </location>
    <ligand>
        <name>dimethylallyl diphosphate</name>
        <dbReference type="ChEBI" id="CHEBI:57623"/>
    </ligand>
</feature>
<feature type="binding site" evidence="5">
    <location>
        <position position="284"/>
    </location>
    <ligand>
        <name>isopentenyl diphosphate</name>
        <dbReference type="ChEBI" id="CHEBI:128769"/>
    </ligand>
</feature>
<proteinExistence type="inferred from homology"/>
<dbReference type="EMBL" id="BPRE01000002">
    <property type="protein sequence ID" value="GJE74135.1"/>
    <property type="molecule type" value="Genomic_DNA"/>
</dbReference>
<dbReference type="HAMAP" id="MF_00191">
    <property type="entry name" value="IspH"/>
    <property type="match status" value="1"/>
</dbReference>
<keyword evidence="7" id="KW-1185">Reference proteome</keyword>
<evidence type="ECO:0000256" key="2">
    <source>
        <dbReference type="ARBA" id="ARBA00022723"/>
    </source>
</evidence>
<feature type="binding site" evidence="5">
    <location>
        <position position="329"/>
    </location>
    <ligand>
        <name>isopentenyl diphosphate</name>
        <dbReference type="ChEBI" id="CHEBI:128769"/>
    </ligand>
</feature>
<feature type="binding site" evidence="5">
    <location>
        <position position="135"/>
    </location>
    <ligand>
        <name>(2E)-4-hydroxy-3-methylbut-2-enyl diphosphate</name>
        <dbReference type="ChEBI" id="CHEBI:128753"/>
    </ligand>
</feature>
<feature type="binding site" evidence="5">
    <location>
        <position position="185"/>
    </location>
    <ligand>
        <name>(2E)-4-hydroxy-3-methylbut-2-enyl diphosphate</name>
        <dbReference type="ChEBI" id="CHEBI:128753"/>
    </ligand>
</feature>
<feature type="binding site" evidence="5">
    <location>
        <position position="101"/>
    </location>
    <ligand>
        <name>(2E)-4-hydroxy-3-methylbut-2-enyl diphosphate</name>
        <dbReference type="ChEBI" id="CHEBI:128753"/>
    </ligand>
</feature>
<evidence type="ECO:0000256" key="4">
    <source>
        <dbReference type="ARBA" id="ARBA00023014"/>
    </source>
</evidence>
<dbReference type="Proteomes" id="UP001055093">
    <property type="component" value="Unassembled WGS sequence"/>
</dbReference>
<accession>A0ABQ4UQ75</accession>
<comment type="pathway">
    <text evidence="5">Isoprenoid biosynthesis; dimethylallyl diphosphate biosynthesis; dimethylallyl diphosphate from (2E)-4-hydroxy-3-methylbutenyl diphosphate: step 1/1.</text>
</comment>
<keyword evidence="2 5" id="KW-0479">Metal-binding</keyword>
<dbReference type="NCBIfam" id="NF002188">
    <property type="entry name" value="PRK01045.1-2"/>
    <property type="match status" value="1"/>
</dbReference>
<feature type="binding site" evidence="5">
    <location>
        <position position="285"/>
    </location>
    <ligand>
        <name>isopentenyl diphosphate</name>
        <dbReference type="ChEBI" id="CHEBI:128769"/>
    </ligand>
</feature>
<feature type="binding site" evidence="5">
    <location>
        <position position="185"/>
    </location>
    <ligand>
        <name>dimethylallyl diphosphate</name>
        <dbReference type="ChEBI" id="CHEBI:57623"/>
    </ligand>
</feature>
<comment type="caution">
    <text evidence="6">The sequence shown here is derived from an EMBL/GenBank/DDBJ whole genome shotgun (WGS) entry which is preliminary data.</text>
</comment>
<keyword evidence="3 5" id="KW-0408">Iron</keyword>
<feature type="binding site" evidence="5">
    <location>
        <position position="135"/>
    </location>
    <ligand>
        <name>dimethylallyl diphosphate</name>
        <dbReference type="ChEBI" id="CHEBI:57623"/>
    </ligand>
</feature>
<feature type="binding site" evidence="5">
    <location>
        <position position="286"/>
    </location>
    <ligand>
        <name>dimethylallyl diphosphate</name>
        <dbReference type="ChEBI" id="CHEBI:57623"/>
    </ligand>
</feature>
<keyword evidence="5" id="KW-0414">Isoprene biosynthesis</keyword>
<keyword evidence="5" id="KW-0560">Oxidoreductase</keyword>
<feature type="binding site" evidence="5">
    <location>
        <position position="284"/>
    </location>
    <ligand>
        <name>dimethylallyl diphosphate</name>
        <dbReference type="ChEBI" id="CHEBI:57623"/>
    </ligand>
</feature>
<dbReference type="NCBIfam" id="TIGR00216">
    <property type="entry name" value="ispH_lytB"/>
    <property type="match status" value="1"/>
</dbReference>
<gene>
    <name evidence="5 6" type="primary">ispH</name>
    <name evidence="6" type="ORF">BGCPKDLD_0703</name>
</gene>
<feature type="binding site" evidence="5">
    <location>
        <position position="286"/>
    </location>
    <ligand>
        <name>isopentenyl diphosphate</name>
        <dbReference type="ChEBI" id="CHEBI:128769"/>
    </ligand>
</feature>
<keyword evidence="4 5" id="KW-0411">Iron-sulfur</keyword>
<feature type="binding site" evidence="5">
    <location>
        <position position="329"/>
    </location>
    <ligand>
        <name>(2E)-4-hydroxy-3-methylbut-2-enyl diphosphate</name>
        <dbReference type="ChEBI" id="CHEBI:128753"/>
    </ligand>
</feature>
<reference evidence="6" key="1">
    <citation type="journal article" date="2021" name="Front. Microbiol.">
        <title>Comprehensive Comparative Genomics and Phenotyping of Methylobacterium Species.</title>
        <authorList>
            <person name="Alessa O."/>
            <person name="Ogura Y."/>
            <person name="Fujitani Y."/>
            <person name="Takami H."/>
            <person name="Hayashi T."/>
            <person name="Sahin N."/>
            <person name="Tani A."/>
        </authorList>
    </citation>
    <scope>NUCLEOTIDE SEQUENCE</scope>
    <source>
        <strain evidence="6">DSM 14458</strain>
    </source>
</reference>
<sequence>MLWGLQRTGLLILSRLSGWPLLTDPATPLHIREIMSADTINLTADPNRVPHPAVTGEKPPLEILLCAPRGFCAGVVRAIDVVERALALYGAPVYVRHEIVHNKYVVETLKRKGAVFVRELDEVPDSGAPVIFSAHGVAKTVPQNAVSRGLTTIDATCPLVTKVHREAEIHHKRGRHVLLVGHSGHPEVVGTMGQLPKGSITLVEDIEQIDALNPPPEQALAWVTQTTLSIDDTKHIVEALKAKFPGIHGPHKDDICYATTNRQEAVKEVAPRVDALIVVGSSNSSNSQRLREVAERAGCPITRLVLRAEEIDWDAFKDVRRLGLTAGASAPEVLVEEIIDAFAARFDVTVDQVSVTIEDMSFPLPRELRSEAA</sequence>
<comment type="similarity">
    <text evidence="5">Belongs to the IspH family.</text>
</comment>
<feature type="binding site" evidence="5">
    <location>
        <position position="286"/>
    </location>
    <ligand>
        <name>(2E)-4-hydroxy-3-methylbut-2-enyl diphosphate</name>
        <dbReference type="ChEBI" id="CHEBI:128753"/>
    </ligand>
</feature>
<dbReference type="CDD" id="cd13944">
    <property type="entry name" value="lytB_ispH"/>
    <property type="match status" value="1"/>
</dbReference>
<organism evidence="6 7">
    <name type="scientific">Methylorubrum suomiense</name>
    <dbReference type="NCBI Taxonomy" id="144191"/>
    <lineage>
        <taxon>Bacteria</taxon>
        <taxon>Pseudomonadati</taxon>
        <taxon>Pseudomonadota</taxon>
        <taxon>Alphaproteobacteria</taxon>
        <taxon>Hyphomicrobiales</taxon>
        <taxon>Methylobacteriaceae</taxon>
        <taxon>Methylorubrum</taxon>
    </lineage>
</organism>
<dbReference type="Gene3D" id="3.40.50.11270">
    <property type="match status" value="1"/>
</dbReference>
<evidence type="ECO:0000256" key="3">
    <source>
        <dbReference type="ARBA" id="ARBA00023004"/>
    </source>
</evidence>
<feature type="binding site" evidence="5">
    <location>
        <position position="284"/>
    </location>
    <ligand>
        <name>(2E)-4-hydroxy-3-methylbut-2-enyl diphosphate</name>
        <dbReference type="ChEBI" id="CHEBI:128753"/>
    </ligand>
</feature>
<comment type="function">
    <text evidence="5">Catalyzes the conversion of 1-hydroxy-2-methyl-2-(E)-butenyl 4-diphosphate (HMBPP) into a mixture of isopentenyl diphosphate (IPP) and dimethylallyl diphosphate (DMAPP). Acts in the terminal step of the DOXP/MEP pathway for isoprenoid precursor biosynthesis.</text>
</comment>
<feature type="binding site" evidence="5">
    <location>
        <position position="285"/>
    </location>
    <ligand>
        <name>dimethylallyl diphosphate</name>
        <dbReference type="ChEBI" id="CHEBI:57623"/>
    </ligand>
</feature>
<feature type="binding site" evidence="5">
    <location>
        <position position="135"/>
    </location>
    <ligand>
        <name>isopentenyl diphosphate</name>
        <dbReference type="ChEBI" id="CHEBI:128769"/>
    </ligand>
</feature>
<evidence type="ECO:0000313" key="7">
    <source>
        <dbReference type="Proteomes" id="UP001055093"/>
    </source>
</evidence>
<comment type="cofactor">
    <cofactor evidence="5">
        <name>[4Fe-4S] cluster</name>
        <dbReference type="ChEBI" id="CHEBI:49883"/>
    </cofactor>
    <text evidence="5">Binds 1 [4Fe-4S] cluster per subunit.</text>
</comment>
<feature type="binding site" evidence="5">
    <location>
        <position position="72"/>
    </location>
    <ligand>
        <name>[4Fe-4S] cluster</name>
        <dbReference type="ChEBI" id="CHEBI:49883"/>
    </ligand>
</feature>
<feature type="binding site" evidence="5">
    <location>
        <position position="226"/>
    </location>
    <ligand>
        <name>(2E)-4-hydroxy-3-methylbut-2-enyl diphosphate</name>
        <dbReference type="ChEBI" id="CHEBI:128753"/>
    </ligand>
</feature>
<feature type="binding site" evidence="5">
    <location>
        <position position="285"/>
    </location>
    <ligand>
        <name>(2E)-4-hydroxy-3-methylbut-2-enyl diphosphate</name>
        <dbReference type="ChEBI" id="CHEBI:128753"/>
    </ligand>
</feature>
<dbReference type="PANTHER" id="PTHR30426">
    <property type="entry name" value="4-HYDROXY-3-METHYLBUT-2-ENYL DIPHOSPHATE REDUCTASE"/>
    <property type="match status" value="1"/>
</dbReference>
<protein>
    <recommendedName>
        <fullName evidence="5">4-hydroxy-3-methylbut-2-enyl diphosphate reductase</fullName>
        <shortName evidence="5">HMBPP reductase</shortName>
        <ecNumber evidence="5">1.17.7.4</ecNumber>
    </recommendedName>
</protein>
<dbReference type="Gene3D" id="3.40.1010.20">
    <property type="entry name" value="4-hydroxy-3-methylbut-2-enyl diphosphate reductase, catalytic domain"/>
    <property type="match status" value="2"/>
</dbReference>
<dbReference type="NCBIfam" id="NF002190">
    <property type="entry name" value="PRK01045.1-4"/>
    <property type="match status" value="1"/>
</dbReference>
<dbReference type="InterPro" id="IPR003451">
    <property type="entry name" value="LytB/IspH"/>
</dbReference>
<keyword evidence="1 5" id="KW-0004">4Fe-4S</keyword>
<dbReference type="Pfam" id="PF02401">
    <property type="entry name" value="LYTB"/>
    <property type="match status" value="1"/>
</dbReference>
<dbReference type="PANTHER" id="PTHR30426:SF0">
    <property type="entry name" value="4-HYDROXY-3-METHYLBUT-2-ENYL DIPHOSPHATE REDUCTASE"/>
    <property type="match status" value="1"/>
</dbReference>
<comment type="pathway">
    <text evidence="5">Isoprenoid biosynthesis; isopentenyl diphosphate biosynthesis via DXP pathway; isopentenyl diphosphate from 1-deoxy-D-xylulose 5-phosphate: step 6/6.</text>
</comment>
<name>A0ABQ4UQ75_9HYPH</name>
<evidence type="ECO:0000256" key="1">
    <source>
        <dbReference type="ARBA" id="ARBA00022485"/>
    </source>
</evidence>
<reference evidence="6" key="2">
    <citation type="submission" date="2021-08" db="EMBL/GenBank/DDBJ databases">
        <authorList>
            <person name="Tani A."/>
            <person name="Ola A."/>
            <person name="Ogura Y."/>
            <person name="Katsura K."/>
            <person name="Hayashi T."/>
        </authorList>
    </citation>
    <scope>NUCLEOTIDE SEQUENCE</scope>
    <source>
        <strain evidence="6">DSM 14458</strain>
    </source>
</reference>
<dbReference type="EC" id="1.17.7.4" evidence="5"/>
<feature type="active site" description="Proton donor" evidence="5">
    <location>
        <position position="187"/>
    </location>
</feature>
<evidence type="ECO:0000313" key="6">
    <source>
        <dbReference type="EMBL" id="GJE74135.1"/>
    </source>
</evidence>
<feature type="binding site" evidence="5">
    <location>
        <position position="329"/>
    </location>
    <ligand>
        <name>dimethylallyl diphosphate</name>
        <dbReference type="ChEBI" id="CHEBI:57623"/>
    </ligand>
</feature>
<feature type="binding site" evidence="5">
    <location>
        <position position="157"/>
    </location>
    <ligand>
        <name>[4Fe-4S] cluster</name>
        <dbReference type="ChEBI" id="CHEBI:49883"/>
    </ligand>
</feature>
<comment type="catalytic activity">
    <reaction evidence="5">
        <text>isopentenyl diphosphate + 2 oxidized [2Fe-2S]-[ferredoxin] + H2O = (2E)-4-hydroxy-3-methylbut-2-enyl diphosphate + 2 reduced [2Fe-2S]-[ferredoxin] + 2 H(+)</text>
        <dbReference type="Rhea" id="RHEA:24488"/>
        <dbReference type="Rhea" id="RHEA-COMP:10000"/>
        <dbReference type="Rhea" id="RHEA-COMP:10001"/>
        <dbReference type="ChEBI" id="CHEBI:15377"/>
        <dbReference type="ChEBI" id="CHEBI:15378"/>
        <dbReference type="ChEBI" id="CHEBI:33737"/>
        <dbReference type="ChEBI" id="CHEBI:33738"/>
        <dbReference type="ChEBI" id="CHEBI:128753"/>
        <dbReference type="ChEBI" id="CHEBI:128769"/>
        <dbReference type="EC" id="1.17.7.4"/>
    </reaction>
</comment>
<feature type="binding site" evidence="5">
    <location>
        <position position="256"/>
    </location>
    <ligand>
        <name>[4Fe-4S] cluster</name>
        <dbReference type="ChEBI" id="CHEBI:49883"/>
    </ligand>
</feature>
<evidence type="ECO:0000256" key="5">
    <source>
        <dbReference type="HAMAP-Rule" id="MF_00191"/>
    </source>
</evidence>
<comment type="catalytic activity">
    <reaction evidence="5">
        <text>dimethylallyl diphosphate + 2 oxidized [2Fe-2S]-[ferredoxin] + H2O = (2E)-4-hydroxy-3-methylbut-2-enyl diphosphate + 2 reduced [2Fe-2S]-[ferredoxin] + 2 H(+)</text>
        <dbReference type="Rhea" id="RHEA:24825"/>
        <dbReference type="Rhea" id="RHEA-COMP:10000"/>
        <dbReference type="Rhea" id="RHEA-COMP:10001"/>
        <dbReference type="ChEBI" id="CHEBI:15377"/>
        <dbReference type="ChEBI" id="CHEBI:15378"/>
        <dbReference type="ChEBI" id="CHEBI:33737"/>
        <dbReference type="ChEBI" id="CHEBI:33738"/>
        <dbReference type="ChEBI" id="CHEBI:57623"/>
        <dbReference type="ChEBI" id="CHEBI:128753"/>
        <dbReference type="EC" id="1.17.7.4"/>
    </reaction>
</comment>
<feature type="binding site" evidence="5">
    <location>
        <position position="185"/>
    </location>
    <ligand>
        <name>isopentenyl diphosphate</name>
        <dbReference type="ChEBI" id="CHEBI:128769"/>
    </ligand>
</feature>